<evidence type="ECO:0000259" key="6">
    <source>
        <dbReference type="PROSITE" id="PS50950"/>
    </source>
</evidence>
<dbReference type="SMART" id="SM00692">
    <property type="entry name" value="DM3"/>
    <property type="match status" value="1"/>
</dbReference>
<name>A0AAV0XQY0_9HEMI</name>
<dbReference type="Pfam" id="PF05485">
    <property type="entry name" value="THAP"/>
    <property type="match status" value="1"/>
</dbReference>
<evidence type="ECO:0000313" key="8">
    <source>
        <dbReference type="Proteomes" id="UP001160148"/>
    </source>
</evidence>
<proteinExistence type="predicted"/>
<dbReference type="SMART" id="SM00980">
    <property type="entry name" value="THAP"/>
    <property type="match status" value="1"/>
</dbReference>
<dbReference type="Gene3D" id="6.20.210.20">
    <property type="entry name" value="THAP domain"/>
    <property type="match status" value="1"/>
</dbReference>
<dbReference type="GO" id="GO:0008270">
    <property type="term" value="F:zinc ion binding"/>
    <property type="evidence" value="ECO:0007669"/>
    <property type="project" value="UniProtKB-KW"/>
</dbReference>
<evidence type="ECO:0000256" key="5">
    <source>
        <dbReference type="PROSITE-ProRule" id="PRU00309"/>
    </source>
</evidence>
<evidence type="ECO:0000256" key="2">
    <source>
        <dbReference type="ARBA" id="ARBA00022771"/>
    </source>
</evidence>
<dbReference type="AlphaFoldDB" id="A0AAV0XQY0"/>
<dbReference type="GO" id="GO:0003677">
    <property type="term" value="F:DNA binding"/>
    <property type="evidence" value="ECO:0007669"/>
    <property type="project" value="UniProtKB-UniRule"/>
</dbReference>
<protein>
    <recommendedName>
        <fullName evidence="6">THAP-type domain-containing protein</fullName>
    </recommendedName>
</protein>
<keyword evidence="2 5" id="KW-0863">Zinc-finger</keyword>
<dbReference type="SUPFAM" id="SSF57716">
    <property type="entry name" value="Glucocorticoid receptor-like (DNA-binding domain)"/>
    <property type="match status" value="1"/>
</dbReference>
<evidence type="ECO:0000256" key="3">
    <source>
        <dbReference type="ARBA" id="ARBA00022833"/>
    </source>
</evidence>
<evidence type="ECO:0000256" key="1">
    <source>
        <dbReference type="ARBA" id="ARBA00022723"/>
    </source>
</evidence>
<dbReference type="PANTHER" id="PTHR31751">
    <property type="entry name" value="SI:CH211-108C17.2-RELATED-RELATED"/>
    <property type="match status" value="1"/>
</dbReference>
<evidence type="ECO:0000313" key="7">
    <source>
        <dbReference type="EMBL" id="CAI6370880.1"/>
    </source>
</evidence>
<accession>A0AAV0XQY0</accession>
<keyword evidence="4 5" id="KW-0238">DNA-binding</keyword>
<dbReference type="PROSITE" id="PS50950">
    <property type="entry name" value="ZF_THAP"/>
    <property type="match status" value="1"/>
</dbReference>
<evidence type="ECO:0000256" key="4">
    <source>
        <dbReference type="ARBA" id="ARBA00023125"/>
    </source>
</evidence>
<sequence>MPYCSVFGCSNNKGTHRFPNRDNSPVRFNKWINFCKRKLFKPTNNSVICSHHFKSQDFDDSDILKQKLLGDKYKLRSPRLKPGTVLTIFVINNDKNSDGNATTKKPRSERIKNQEKKDMVESLIAKKSNIDSYEHNKKEVKISCTEDNISDVEENASYTDNDFYDDPDFECENEEEDYTEEFDNVENTEIKYCLVFINSLLTLFTVCNICKSKIINKKWYAIGATICVRSECSEGHSSKWFSQPVNKQFSKGHVHIATSILLSGTLFATFKVFCSSLKLVMFSRTTYDKIMNKYSYPLIGKIWEKKRTEQMNYVKESGQLWIAGDGQYDSPGFCAKYCTYTFMDINSGCIVDFQLIQKK</sequence>
<gene>
    <name evidence="7" type="ORF">MEUPH1_LOCUS24957</name>
</gene>
<keyword evidence="3" id="KW-0862">Zinc</keyword>
<dbReference type="EMBL" id="CARXXK010000614">
    <property type="protein sequence ID" value="CAI6370880.1"/>
    <property type="molecule type" value="Genomic_DNA"/>
</dbReference>
<dbReference type="InterPro" id="IPR038441">
    <property type="entry name" value="THAP_Znf_sf"/>
</dbReference>
<reference evidence="7 8" key="1">
    <citation type="submission" date="2023-01" db="EMBL/GenBank/DDBJ databases">
        <authorList>
            <person name="Whitehead M."/>
        </authorList>
    </citation>
    <scope>NUCLEOTIDE SEQUENCE [LARGE SCALE GENOMIC DNA]</scope>
</reference>
<comment type="caution">
    <text evidence="7">The sequence shown here is derived from an EMBL/GenBank/DDBJ whole genome shotgun (WGS) entry which is preliminary data.</text>
</comment>
<dbReference type="PANTHER" id="PTHR31751:SF7">
    <property type="entry name" value="THAP-TYPE DOMAIN-CONTAINING PROTEIN"/>
    <property type="match status" value="1"/>
</dbReference>
<dbReference type="Proteomes" id="UP001160148">
    <property type="component" value="Unassembled WGS sequence"/>
</dbReference>
<feature type="domain" description="THAP-type" evidence="6">
    <location>
        <begin position="1"/>
        <end position="89"/>
    </location>
</feature>
<dbReference type="InterPro" id="IPR006612">
    <property type="entry name" value="THAP_Znf"/>
</dbReference>
<organism evidence="7 8">
    <name type="scientific">Macrosiphum euphorbiae</name>
    <name type="common">potato aphid</name>
    <dbReference type="NCBI Taxonomy" id="13131"/>
    <lineage>
        <taxon>Eukaryota</taxon>
        <taxon>Metazoa</taxon>
        <taxon>Ecdysozoa</taxon>
        <taxon>Arthropoda</taxon>
        <taxon>Hexapoda</taxon>
        <taxon>Insecta</taxon>
        <taxon>Pterygota</taxon>
        <taxon>Neoptera</taxon>
        <taxon>Paraneoptera</taxon>
        <taxon>Hemiptera</taxon>
        <taxon>Sternorrhyncha</taxon>
        <taxon>Aphidomorpha</taxon>
        <taxon>Aphidoidea</taxon>
        <taxon>Aphididae</taxon>
        <taxon>Macrosiphini</taxon>
        <taxon>Macrosiphum</taxon>
    </lineage>
</organism>
<keyword evidence="8" id="KW-1185">Reference proteome</keyword>
<keyword evidence="1" id="KW-0479">Metal-binding</keyword>